<evidence type="ECO:0000313" key="3">
    <source>
        <dbReference type="Proteomes" id="UP001558613"/>
    </source>
</evidence>
<comment type="caution">
    <text evidence="2">The sequence shown here is derived from an EMBL/GenBank/DDBJ whole genome shotgun (WGS) entry which is preliminary data.</text>
</comment>
<dbReference type="Proteomes" id="UP001558613">
    <property type="component" value="Unassembled WGS sequence"/>
</dbReference>
<name>A0ABR3NPV5_9TELE</name>
<gene>
    <name evidence="2" type="ORF">QQF64_025349</name>
</gene>
<feature type="compositionally biased region" description="Basic and acidic residues" evidence="1">
    <location>
        <begin position="1"/>
        <end position="20"/>
    </location>
</feature>
<evidence type="ECO:0000313" key="2">
    <source>
        <dbReference type="EMBL" id="KAL1278676.1"/>
    </source>
</evidence>
<accession>A0ABR3NPV5</accession>
<protein>
    <submittedName>
        <fullName evidence="2">Uncharacterized protein</fullName>
    </submittedName>
</protein>
<proteinExistence type="predicted"/>
<dbReference type="EMBL" id="JAYMGO010000003">
    <property type="protein sequence ID" value="KAL1278676.1"/>
    <property type="molecule type" value="Genomic_DNA"/>
</dbReference>
<evidence type="ECO:0000256" key="1">
    <source>
        <dbReference type="SAM" id="MobiDB-lite"/>
    </source>
</evidence>
<organism evidence="2 3">
    <name type="scientific">Cirrhinus molitorella</name>
    <name type="common">mud carp</name>
    <dbReference type="NCBI Taxonomy" id="172907"/>
    <lineage>
        <taxon>Eukaryota</taxon>
        <taxon>Metazoa</taxon>
        <taxon>Chordata</taxon>
        <taxon>Craniata</taxon>
        <taxon>Vertebrata</taxon>
        <taxon>Euteleostomi</taxon>
        <taxon>Actinopterygii</taxon>
        <taxon>Neopterygii</taxon>
        <taxon>Teleostei</taxon>
        <taxon>Ostariophysi</taxon>
        <taxon>Cypriniformes</taxon>
        <taxon>Cyprinidae</taxon>
        <taxon>Labeoninae</taxon>
        <taxon>Labeonini</taxon>
        <taxon>Cirrhinus</taxon>
    </lineage>
</organism>
<feature type="region of interest" description="Disordered" evidence="1">
    <location>
        <begin position="1"/>
        <end position="23"/>
    </location>
</feature>
<keyword evidence="3" id="KW-1185">Reference proteome</keyword>
<reference evidence="2 3" key="1">
    <citation type="submission" date="2023-09" db="EMBL/GenBank/DDBJ databases">
        <authorList>
            <person name="Wang M."/>
        </authorList>
    </citation>
    <scope>NUCLEOTIDE SEQUENCE [LARGE SCALE GENOMIC DNA]</scope>
    <source>
        <strain evidence="2">GT-2023</strain>
        <tissue evidence="2">Liver</tissue>
    </source>
</reference>
<sequence>MAKAPDPGRSRSTRDTRGPLREGLQTCPLAVSAPWRVGYHLRPNHGQHPIGCLHELRVLLLSSSLGCHGDDVILHHTFSPVTEFRGGR</sequence>